<gene>
    <name evidence="2" type="ORF">SAMN05660284_02018</name>
</gene>
<dbReference type="RefSeq" id="WP_091195534.1">
    <property type="nucleotide sequence ID" value="NZ_FOVE01000014.1"/>
</dbReference>
<dbReference type="Proteomes" id="UP000242869">
    <property type="component" value="Unassembled WGS sequence"/>
</dbReference>
<dbReference type="AlphaFoldDB" id="A0A1I5AWS2"/>
<dbReference type="InterPro" id="IPR024453">
    <property type="entry name" value="Peptidase_C92"/>
</dbReference>
<dbReference type="SUPFAM" id="SSF54001">
    <property type="entry name" value="Cysteine proteinases"/>
    <property type="match status" value="1"/>
</dbReference>
<name>A0A1I5AWS2_9NEIS</name>
<dbReference type="STRING" id="83765.SAMN05660284_02018"/>
<sequence length="220" mass="23405">MEGQVKRLSVKAGAAALMACACFLLYSVWTSRDDPSAEGALYQAIQQNSLPNGALIFRRGKGTEAGAVVIAERNGLWSHVGLIASGPHGVTVIHAVPAEEEGKPDVVKEDSLEYFLAKERATNAAVMRVKGVGEKEAETVVKAARRMIGMPFGIHPDAADAKGEIYCTTLVETAWKTAGIALTNQRDIINMPFVGGAYLLPDTLAASELLVPVSSKHTME</sequence>
<protein>
    <submittedName>
        <fullName evidence="2">Permuted papain-like amidase enzyme, YaeF/YiiX, C92 family</fullName>
    </submittedName>
</protein>
<keyword evidence="3" id="KW-1185">Reference proteome</keyword>
<dbReference type="Gene3D" id="3.90.1720.10">
    <property type="entry name" value="endopeptidase domain like (from Nostoc punctiforme)"/>
    <property type="match status" value="1"/>
</dbReference>
<accession>A0A1I5AWS2</accession>
<dbReference type="Pfam" id="PF05708">
    <property type="entry name" value="Peptidase_C92"/>
    <property type="match status" value="1"/>
</dbReference>
<organism evidence="2 3">
    <name type="scientific">Formivibrio citricus</name>
    <dbReference type="NCBI Taxonomy" id="83765"/>
    <lineage>
        <taxon>Bacteria</taxon>
        <taxon>Pseudomonadati</taxon>
        <taxon>Pseudomonadota</taxon>
        <taxon>Betaproteobacteria</taxon>
        <taxon>Neisseriales</taxon>
        <taxon>Chitinibacteraceae</taxon>
        <taxon>Formivibrio</taxon>
    </lineage>
</organism>
<keyword evidence="1" id="KW-0472">Membrane</keyword>
<evidence type="ECO:0000256" key="1">
    <source>
        <dbReference type="SAM" id="Phobius"/>
    </source>
</evidence>
<keyword evidence="1" id="KW-0812">Transmembrane</keyword>
<evidence type="ECO:0000313" key="2">
    <source>
        <dbReference type="EMBL" id="SFN66887.1"/>
    </source>
</evidence>
<dbReference type="OrthoDB" id="6183432at2"/>
<keyword evidence="1" id="KW-1133">Transmembrane helix</keyword>
<dbReference type="PROSITE" id="PS51257">
    <property type="entry name" value="PROKAR_LIPOPROTEIN"/>
    <property type="match status" value="1"/>
</dbReference>
<evidence type="ECO:0000313" key="3">
    <source>
        <dbReference type="Proteomes" id="UP000242869"/>
    </source>
</evidence>
<reference evidence="3" key="1">
    <citation type="submission" date="2016-10" db="EMBL/GenBank/DDBJ databases">
        <authorList>
            <person name="Varghese N."/>
            <person name="Submissions S."/>
        </authorList>
    </citation>
    <scope>NUCLEOTIDE SEQUENCE [LARGE SCALE GENOMIC DNA]</scope>
    <source>
        <strain evidence="3">DSM 6150</strain>
    </source>
</reference>
<feature type="transmembrane region" description="Helical" evidence="1">
    <location>
        <begin position="12"/>
        <end position="29"/>
    </location>
</feature>
<dbReference type="InterPro" id="IPR038765">
    <property type="entry name" value="Papain-like_cys_pep_sf"/>
</dbReference>
<dbReference type="EMBL" id="FOVE01000014">
    <property type="protein sequence ID" value="SFN66887.1"/>
    <property type="molecule type" value="Genomic_DNA"/>
</dbReference>
<proteinExistence type="predicted"/>